<evidence type="ECO:0000313" key="1">
    <source>
        <dbReference type="EMBL" id="TYB31502.1"/>
    </source>
</evidence>
<protein>
    <submittedName>
        <fullName evidence="1">DUF3108 domain-containing protein</fullName>
    </submittedName>
</protein>
<name>A0A5D0MGG2_9BACT</name>
<proteinExistence type="predicted"/>
<accession>A0A5D0MGG2</accession>
<dbReference type="EMBL" id="VSIX01000033">
    <property type="protein sequence ID" value="TYB31502.1"/>
    <property type="molecule type" value="Genomic_DNA"/>
</dbReference>
<comment type="caution">
    <text evidence="1">The sequence shown here is derived from an EMBL/GenBank/DDBJ whole genome shotgun (WGS) entry which is preliminary data.</text>
</comment>
<dbReference type="Proteomes" id="UP000324143">
    <property type="component" value="Unassembled WGS sequence"/>
</dbReference>
<keyword evidence="2" id="KW-1185">Reference proteome</keyword>
<gene>
    <name evidence="1" type="ORF">FXF47_04070</name>
</gene>
<evidence type="ECO:0000313" key="2">
    <source>
        <dbReference type="Proteomes" id="UP000324143"/>
    </source>
</evidence>
<organism evidence="1 2">
    <name type="scientific">Candidatus Mcinerneyibacterium aminivorans</name>
    <dbReference type="NCBI Taxonomy" id="2703815"/>
    <lineage>
        <taxon>Bacteria</taxon>
        <taxon>Candidatus Macinerneyibacteriota</taxon>
        <taxon>Candidatus Mcinerneyibacteria</taxon>
        <taxon>Candidatus Mcinerneyibacteriales</taxon>
        <taxon>Candidatus Mcinerneyibacteriaceae</taxon>
        <taxon>Candidatus Mcinerneyibacterium</taxon>
    </lineage>
</organism>
<dbReference type="AlphaFoldDB" id="A0A5D0MGG2"/>
<sequence length="235" mass="28365">MKNKIVIFIFILILLISPLFSISYNYKVKSMGITVAKAQFTERIDDKKIYLTTKTKSKKVFSIFKKVNNEYYTIIDKETFYPLFQEKNLTGNRKYYNYFYQGKNIFLSEAGMLHFKEKYITNLFALFYYIKKNKPKYYFEIPSISCNTLWKIKVFYNGTHTIDFNNQKIETLEYILKFKALEKFEKMKNRYKDMFLKEAYWNSSVIKLYIDRNKNILYKSILESFDPNLVLILEG</sequence>
<reference evidence="1" key="1">
    <citation type="submission" date="2019-08" db="EMBL/GenBank/DDBJ databases">
        <title>Genomic characterization of a novel candidate phylum (ARYD3) from a high temperature, high salinity tertiary oil reservoir in north central Oklahoma, USA.</title>
        <authorList>
            <person name="Youssef N.H."/>
            <person name="Yadav A."/>
            <person name="Elshahed M.S."/>
        </authorList>
    </citation>
    <scope>NUCLEOTIDE SEQUENCE [LARGE SCALE GENOMIC DNA]</scope>
    <source>
        <strain evidence="1">ARYD3</strain>
    </source>
</reference>